<sequence>MERDNIIDSKISELTEKKNRLESTLASIKKFKTNLTVRTRTEVFNFRTCTNINDVFRGYMMLYSEWNAIEDFNKLISSVDVSTKVNPSFHGFTREEWEDDIKNLCLSIESNEKLAKVNAALKDLEKFYSGDRKEKNAFDSLLANIDTI</sequence>
<organism evidence="1 2">
    <name type="scientific">phage Lak_Megaphage_RVC_JS4_GC31</name>
    <dbReference type="NCBI Taxonomy" id="3109228"/>
    <lineage>
        <taxon>Viruses</taxon>
        <taxon>Duplodnaviria</taxon>
        <taxon>Heunggongvirae</taxon>
        <taxon>Uroviricota</taxon>
        <taxon>Caudoviricetes</taxon>
        <taxon>Caudoviricetes code 15 clade</taxon>
    </lineage>
</organism>
<dbReference type="Proteomes" id="UP001349343">
    <property type="component" value="Segment"/>
</dbReference>
<evidence type="ECO:0000313" key="2">
    <source>
        <dbReference type="Proteomes" id="UP001349343"/>
    </source>
</evidence>
<name>A0ABZ0Z122_9CAUD</name>
<accession>A0ABZ0Z122</accession>
<proteinExistence type="predicted"/>
<dbReference type="EMBL" id="OR769222">
    <property type="protein sequence ID" value="WQJ52884.1"/>
    <property type="molecule type" value="Genomic_DNA"/>
</dbReference>
<evidence type="ECO:0000313" key="1">
    <source>
        <dbReference type="EMBL" id="WQJ52884.1"/>
    </source>
</evidence>
<keyword evidence="2" id="KW-1185">Reference proteome</keyword>
<protein>
    <submittedName>
        <fullName evidence="1">Uncharacterized protein</fullName>
    </submittedName>
</protein>
<reference evidence="1 2" key="1">
    <citation type="submission" date="2023-11" db="EMBL/GenBank/DDBJ databases">
        <authorList>
            <person name="Cook R."/>
            <person name="Crisci M."/>
            <person name="Pye H."/>
            <person name="Adriaenssens E."/>
            <person name="Santini J."/>
        </authorList>
    </citation>
    <scope>NUCLEOTIDE SEQUENCE [LARGE SCALE GENOMIC DNA]</scope>
    <source>
        <strain evidence="1">Lak_Megaphage_RVC_JS4_GC31</strain>
    </source>
</reference>